<sequence length="193" mass="20938">MLESNTEMSNPRNKNVSSSGNNSGTSSVGDQQPQSELVSIGLSFLGALIAARCLAVVSRLATVLAAPAVGFYLFTTCPTNESFDGKRELKRVLRGDELPDDHPNKPKPPSSTHNVYLQKGFLEKAIAKVSASIEAEAAALAGYKVEIMDIGGVFKIASIRHPITKTAFFWLGAVHKWRYIMAKDFPTEHSKTD</sequence>
<evidence type="ECO:0000313" key="3">
    <source>
        <dbReference type="Proteomes" id="UP001530315"/>
    </source>
</evidence>
<dbReference type="AlphaFoldDB" id="A0ABD3MF17"/>
<protein>
    <submittedName>
        <fullName evidence="2">Uncharacterized protein</fullName>
    </submittedName>
</protein>
<dbReference type="EMBL" id="JALLAZ020001851">
    <property type="protein sequence ID" value="KAL3761468.1"/>
    <property type="molecule type" value="Genomic_DNA"/>
</dbReference>
<proteinExistence type="predicted"/>
<comment type="caution">
    <text evidence="2">The sequence shown here is derived from an EMBL/GenBank/DDBJ whole genome shotgun (WGS) entry which is preliminary data.</text>
</comment>
<accession>A0ABD3MF17</accession>
<name>A0ABD3MF17_9STRA</name>
<feature type="region of interest" description="Disordered" evidence="1">
    <location>
        <begin position="1"/>
        <end position="32"/>
    </location>
</feature>
<dbReference type="Proteomes" id="UP001530315">
    <property type="component" value="Unassembled WGS sequence"/>
</dbReference>
<reference evidence="2 3" key="1">
    <citation type="submission" date="2024-10" db="EMBL/GenBank/DDBJ databases">
        <title>Updated reference genomes for cyclostephanoid diatoms.</title>
        <authorList>
            <person name="Roberts W.R."/>
            <person name="Alverson A.J."/>
        </authorList>
    </citation>
    <scope>NUCLEOTIDE SEQUENCE [LARGE SCALE GENOMIC DNA]</scope>
    <source>
        <strain evidence="2 3">AJA276-08</strain>
    </source>
</reference>
<organism evidence="2 3">
    <name type="scientific">Stephanodiscus triporus</name>
    <dbReference type="NCBI Taxonomy" id="2934178"/>
    <lineage>
        <taxon>Eukaryota</taxon>
        <taxon>Sar</taxon>
        <taxon>Stramenopiles</taxon>
        <taxon>Ochrophyta</taxon>
        <taxon>Bacillariophyta</taxon>
        <taxon>Coscinodiscophyceae</taxon>
        <taxon>Thalassiosirophycidae</taxon>
        <taxon>Stephanodiscales</taxon>
        <taxon>Stephanodiscaceae</taxon>
        <taxon>Stephanodiscus</taxon>
    </lineage>
</organism>
<gene>
    <name evidence="2" type="ORF">ACHAW5_001398</name>
</gene>
<feature type="compositionally biased region" description="Polar residues" evidence="1">
    <location>
        <begin position="1"/>
        <end position="14"/>
    </location>
</feature>
<evidence type="ECO:0000256" key="1">
    <source>
        <dbReference type="SAM" id="MobiDB-lite"/>
    </source>
</evidence>
<evidence type="ECO:0000313" key="2">
    <source>
        <dbReference type="EMBL" id="KAL3761468.1"/>
    </source>
</evidence>
<keyword evidence="3" id="KW-1185">Reference proteome</keyword>
<feature type="compositionally biased region" description="Low complexity" evidence="1">
    <location>
        <begin position="15"/>
        <end position="29"/>
    </location>
</feature>